<dbReference type="PROSITE" id="PS51048">
    <property type="entry name" value="SGS"/>
    <property type="match status" value="1"/>
</dbReference>
<dbReference type="InterPro" id="IPR007699">
    <property type="entry name" value="SGS_dom"/>
</dbReference>
<feature type="region of interest" description="Disordered" evidence="2">
    <location>
        <begin position="345"/>
        <end position="372"/>
    </location>
</feature>
<evidence type="ECO:0000259" key="4">
    <source>
        <dbReference type="PROSITE" id="PS51203"/>
    </source>
</evidence>
<dbReference type="eggNOG" id="KOG1309">
    <property type="taxonomic scope" value="Eukaryota"/>
</dbReference>
<dbReference type="Proteomes" id="UP000002669">
    <property type="component" value="Unassembled WGS sequence"/>
</dbReference>
<dbReference type="OrthoDB" id="1898560at2759"/>
<sequence length="372" mass="40319">MDDAQKGAKALDNSDFAAAIKCYTKALTVNPHATDYYIKRSTAYSRVKPADGGPKLKEALHDADMAAEVTIKEVPDIKVPTQEELKAIYRAQLEGGSAASVPSLNGPPTTQEKKDTAPETNPTQSTANPPTPLPSNTPSRTRHEWYQSNDSVVITIYAKGVPKDKAAVDIQETSFSITFPLPSGSEFSFVLDPLFAPVDPSSSKFNIMSTKVEVTLRKQSAGRKWATLEGTGQQEEKISSIGAAILQDTSNQASQPIKTEKAPSYPTSSKSGPKDWDKVVSNIQKKEKKAKKTEKGGDSKEDGKEDDPDSDLSDYGSGDAVDSFFKKLYANSDPDTRRAMTKSFYESNGTALNTNWSEVGKGKVKEHPPSDD</sequence>
<dbReference type="GeneID" id="10029423"/>
<dbReference type="Pfam" id="PF04969">
    <property type="entry name" value="CS"/>
    <property type="match status" value="1"/>
</dbReference>
<feature type="compositionally biased region" description="Basic and acidic residues" evidence="2">
    <location>
        <begin position="293"/>
        <end position="303"/>
    </location>
</feature>
<dbReference type="Pfam" id="PF05002">
    <property type="entry name" value="SGS"/>
    <property type="match status" value="1"/>
</dbReference>
<organism evidence="6">
    <name type="scientific">Arthroderma gypseum (strain ATCC MYA-4604 / CBS 118893)</name>
    <name type="common">Microsporum gypseum</name>
    <dbReference type="NCBI Taxonomy" id="535722"/>
    <lineage>
        <taxon>Eukaryota</taxon>
        <taxon>Fungi</taxon>
        <taxon>Dikarya</taxon>
        <taxon>Ascomycota</taxon>
        <taxon>Pezizomycotina</taxon>
        <taxon>Eurotiomycetes</taxon>
        <taxon>Eurotiomycetidae</taxon>
        <taxon>Onygenales</taxon>
        <taxon>Arthrodermataceae</taxon>
        <taxon>Nannizzia</taxon>
    </lineage>
</organism>
<feature type="domain" description="CS" evidence="4">
    <location>
        <begin position="138"/>
        <end position="229"/>
    </location>
</feature>
<dbReference type="HOGENOM" id="CLU_039532_3_1_1"/>
<dbReference type="CDD" id="cd06466">
    <property type="entry name" value="p23_CS_SGT1_like"/>
    <property type="match status" value="1"/>
</dbReference>
<dbReference type="SUPFAM" id="SSF48452">
    <property type="entry name" value="TPR-like"/>
    <property type="match status" value="1"/>
</dbReference>
<feature type="region of interest" description="Disordered" evidence="2">
    <location>
        <begin position="98"/>
        <end position="142"/>
    </location>
</feature>
<dbReference type="InterPro" id="IPR007052">
    <property type="entry name" value="CS_dom"/>
</dbReference>
<accession>E4USA1</accession>
<comment type="similarity">
    <text evidence="1">Belongs to the SGT1 family.</text>
</comment>
<dbReference type="RefSeq" id="XP_003174135.1">
    <property type="nucleotide sequence ID" value="XM_003174087.1"/>
</dbReference>
<evidence type="ECO:0000259" key="3">
    <source>
        <dbReference type="PROSITE" id="PS51048"/>
    </source>
</evidence>
<dbReference type="AlphaFoldDB" id="E4USA1"/>
<gene>
    <name evidence="5" type="ORF">MGYG_09045</name>
</gene>
<feature type="compositionally biased region" description="Polar residues" evidence="2">
    <location>
        <begin position="345"/>
        <end position="357"/>
    </location>
</feature>
<dbReference type="InterPro" id="IPR008978">
    <property type="entry name" value="HSP20-like_chaperone"/>
</dbReference>
<dbReference type="VEuPathDB" id="FungiDB:MGYG_09045"/>
<dbReference type="SUPFAM" id="SSF49764">
    <property type="entry name" value="HSP20-like chaperones"/>
    <property type="match status" value="1"/>
</dbReference>
<proteinExistence type="inferred from homology"/>
<evidence type="ECO:0000313" key="5">
    <source>
        <dbReference type="EMBL" id="EFR01305.1"/>
    </source>
</evidence>
<feature type="region of interest" description="Disordered" evidence="2">
    <location>
        <begin position="249"/>
        <end position="320"/>
    </location>
</feature>
<feature type="domain" description="SGS" evidence="3">
    <location>
        <begin position="264"/>
        <end position="372"/>
    </location>
</feature>
<reference evidence="6" key="1">
    <citation type="journal article" date="2012" name="MBio">
        <title>Comparative genome analysis of Trichophyton rubrum and related dermatophytes reveals candidate genes involved in infection.</title>
        <authorList>
            <person name="Martinez D.A."/>
            <person name="Oliver B.G."/>
            <person name="Graeser Y."/>
            <person name="Goldberg J.M."/>
            <person name="Li W."/>
            <person name="Martinez-Rossi N.M."/>
            <person name="Monod M."/>
            <person name="Shelest E."/>
            <person name="Barton R.C."/>
            <person name="Birch E."/>
            <person name="Brakhage A.A."/>
            <person name="Chen Z."/>
            <person name="Gurr S.J."/>
            <person name="Heiman D."/>
            <person name="Heitman J."/>
            <person name="Kosti I."/>
            <person name="Rossi A."/>
            <person name="Saif S."/>
            <person name="Samalova M."/>
            <person name="Saunders C.W."/>
            <person name="Shea T."/>
            <person name="Summerbell R.C."/>
            <person name="Xu J."/>
            <person name="Young S."/>
            <person name="Zeng Q."/>
            <person name="Birren B.W."/>
            <person name="Cuomo C.A."/>
            <person name="White T.C."/>
        </authorList>
    </citation>
    <scope>NUCLEOTIDE SEQUENCE [LARGE SCALE GENOMIC DNA]</scope>
    <source>
        <strain evidence="6">ATCC MYA-4604 / CBS 118893</strain>
    </source>
</reference>
<dbReference type="FunCoup" id="E4USA1">
    <property type="interactions" value="994"/>
</dbReference>
<dbReference type="GO" id="GO:0051087">
    <property type="term" value="F:protein-folding chaperone binding"/>
    <property type="evidence" value="ECO:0007669"/>
    <property type="project" value="InterPro"/>
</dbReference>
<dbReference type="EMBL" id="DS989824">
    <property type="protein sequence ID" value="EFR01305.1"/>
    <property type="molecule type" value="Genomic_DNA"/>
</dbReference>
<dbReference type="PANTHER" id="PTHR45862">
    <property type="entry name" value="PROTEIN SGT1 HOMOLOG"/>
    <property type="match status" value="1"/>
</dbReference>
<dbReference type="InterPro" id="IPR044563">
    <property type="entry name" value="Sgt1-like"/>
</dbReference>
<dbReference type="InParanoid" id="E4USA1"/>
<dbReference type="Gene3D" id="2.60.40.790">
    <property type="match status" value="1"/>
</dbReference>
<feature type="compositionally biased region" description="Polar residues" evidence="2">
    <location>
        <begin position="100"/>
        <end position="110"/>
    </location>
</feature>
<evidence type="ECO:0000256" key="2">
    <source>
        <dbReference type="SAM" id="MobiDB-lite"/>
    </source>
</evidence>
<dbReference type="STRING" id="535722.E4USA1"/>
<dbReference type="Gene3D" id="1.25.40.10">
    <property type="entry name" value="Tetratricopeptide repeat domain"/>
    <property type="match status" value="1"/>
</dbReference>
<dbReference type="OMA" id="ECDLRIT"/>
<evidence type="ECO:0000313" key="6">
    <source>
        <dbReference type="Proteomes" id="UP000002669"/>
    </source>
</evidence>
<dbReference type="PROSITE" id="PS51203">
    <property type="entry name" value="CS"/>
    <property type="match status" value="1"/>
</dbReference>
<keyword evidence="6" id="KW-1185">Reference proteome</keyword>
<feature type="compositionally biased region" description="Basic and acidic residues" evidence="2">
    <location>
        <begin position="360"/>
        <end position="372"/>
    </location>
</feature>
<name>E4USA1_ARTGP</name>
<evidence type="ECO:0000256" key="1">
    <source>
        <dbReference type="ARBA" id="ARBA00008509"/>
    </source>
</evidence>
<dbReference type="InterPro" id="IPR011990">
    <property type="entry name" value="TPR-like_helical_dom_sf"/>
</dbReference>
<protein>
    <submittedName>
        <fullName evidence="5">Uncharacterized protein</fullName>
    </submittedName>
</protein>